<keyword evidence="1" id="KW-1133">Transmembrane helix</keyword>
<evidence type="ECO:0000313" key="3">
    <source>
        <dbReference type="Proteomes" id="UP000192674"/>
    </source>
</evidence>
<keyword evidence="3" id="KW-1185">Reference proteome</keyword>
<reference evidence="2 3" key="1">
    <citation type="submission" date="2017-04" db="EMBL/GenBank/DDBJ databases">
        <authorList>
            <person name="Afonso C.L."/>
            <person name="Miller P.J."/>
            <person name="Scott M.A."/>
            <person name="Spackman E."/>
            <person name="Goraichik I."/>
            <person name="Dimitrov K.M."/>
            <person name="Suarez D.L."/>
            <person name="Swayne D.E."/>
        </authorList>
    </citation>
    <scope>NUCLEOTIDE SEQUENCE [LARGE SCALE GENOMIC DNA]</scope>
    <source>
        <strain evidence="2 3">DSM 43828</strain>
    </source>
</reference>
<evidence type="ECO:0000313" key="2">
    <source>
        <dbReference type="EMBL" id="SMD14448.1"/>
    </source>
</evidence>
<organism evidence="2 3">
    <name type="scientific">Kibdelosporangium aridum</name>
    <dbReference type="NCBI Taxonomy" id="2030"/>
    <lineage>
        <taxon>Bacteria</taxon>
        <taxon>Bacillati</taxon>
        <taxon>Actinomycetota</taxon>
        <taxon>Actinomycetes</taxon>
        <taxon>Pseudonocardiales</taxon>
        <taxon>Pseudonocardiaceae</taxon>
        <taxon>Kibdelosporangium</taxon>
    </lineage>
</organism>
<keyword evidence="1" id="KW-0472">Membrane</keyword>
<name>A0A1Y5XRX1_KIBAR</name>
<gene>
    <name evidence="2" type="ORF">SAMN05661093_05048</name>
</gene>
<dbReference type="EMBL" id="FWXV01000004">
    <property type="protein sequence ID" value="SMD14448.1"/>
    <property type="molecule type" value="Genomic_DNA"/>
</dbReference>
<evidence type="ECO:0000256" key="1">
    <source>
        <dbReference type="SAM" id="Phobius"/>
    </source>
</evidence>
<feature type="transmembrane region" description="Helical" evidence="1">
    <location>
        <begin position="21"/>
        <end position="43"/>
    </location>
</feature>
<dbReference type="Proteomes" id="UP000192674">
    <property type="component" value="Unassembled WGS sequence"/>
</dbReference>
<proteinExistence type="predicted"/>
<accession>A0A1Y5XRX1</accession>
<keyword evidence="1" id="KW-0812">Transmembrane</keyword>
<sequence length="47" mass="5407">MGVGDARLGCLGDWWCCWFPVFGWLFPAFFSVAVRVAIVLFVLRFCF</sequence>
<protein>
    <recommendedName>
        <fullName evidence="4">Transmembrane protein</fullName>
    </recommendedName>
</protein>
<dbReference type="AlphaFoldDB" id="A0A1Y5XRX1"/>
<evidence type="ECO:0008006" key="4">
    <source>
        <dbReference type="Google" id="ProtNLM"/>
    </source>
</evidence>